<comment type="caution">
    <text evidence="2">The sequence shown here is derived from an EMBL/GenBank/DDBJ whole genome shotgun (WGS) entry which is preliminary data.</text>
</comment>
<evidence type="ECO:0000256" key="1">
    <source>
        <dbReference type="SAM" id="MobiDB-lite"/>
    </source>
</evidence>
<dbReference type="EMBL" id="AMCI01007712">
    <property type="protein sequence ID" value="EJW92181.1"/>
    <property type="molecule type" value="Genomic_DNA"/>
</dbReference>
<reference evidence="2" key="1">
    <citation type="journal article" date="2012" name="PLoS ONE">
        <title>Gene sets for utilization of primary and secondary nutrition supplies in the distal gut of endangered iberian lynx.</title>
        <authorList>
            <person name="Alcaide M."/>
            <person name="Messina E."/>
            <person name="Richter M."/>
            <person name="Bargiela R."/>
            <person name="Peplies J."/>
            <person name="Huws S.A."/>
            <person name="Newbold C.J."/>
            <person name="Golyshin P.N."/>
            <person name="Simon M.A."/>
            <person name="Lopez G."/>
            <person name="Yakimov M.M."/>
            <person name="Ferrer M."/>
        </authorList>
    </citation>
    <scope>NUCLEOTIDE SEQUENCE</scope>
</reference>
<gene>
    <name evidence="2" type="ORF">EVA_19713</name>
</gene>
<protein>
    <submittedName>
        <fullName evidence="2">Uncharacterized protein</fullName>
    </submittedName>
</protein>
<proteinExistence type="predicted"/>
<organism evidence="2">
    <name type="scientific">gut metagenome</name>
    <dbReference type="NCBI Taxonomy" id="749906"/>
    <lineage>
        <taxon>unclassified sequences</taxon>
        <taxon>metagenomes</taxon>
        <taxon>organismal metagenomes</taxon>
    </lineage>
</organism>
<evidence type="ECO:0000313" key="2">
    <source>
        <dbReference type="EMBL" id="EJW92181.1"/>
    </source>
</evidence>
<name>J9FBA3_9ZZZZ</name>
<dbReference type="AlphaFoldDB" id="J9FBA3"/>
<feature type="non-terminal residue" evidence="2">
    <location>
        <position position="22"/>
    </location>
</feature>
<feature type="compositionally biased region" description="Basic and acidic residues" evidence="1">
    <location>
        <begin position="1"/>
        <end position="10"/>
    </location>
</feature>
<accession>J9FBA3</accession>
<sequence>MTDKQIEQKFRAAMQAAAPKNI</sequence>
<feature type="region of interest" description="Disordered" evidence="1">
    <location>
        <begin position="1"/>
        <end position="22"/>
    </location>
</feature>